<feature type="domain" description="EngA-type G" evidence="11">
    <location>
        <begin position="179"/>
        <end position="369"/>
    </location>
</feature>
<evidence type="ECO:0000313" key="13">
    <source>
        <dbReference type="Proteomes" id="UP001204798"/>
    </source>
</evidence>
<dbReference type="PANTHER" id="PTHR43834:SF6">
    <property type="entry name" value="GTPASE DER"/>
    <property type="match status" value="1"/>
</dbReference>
<dbReference type="InterPro" id="IPR016484">
    <property type="entry name" value="GTPase_Der"/>
</dbReference>
<dbReference type="HAMAP" id="MF_00195">
    <property type="entry name" value="GTPase_Der"/>
    <property type="match status" value="1"/>
</dbReference>
<evidence type="ECO:0000256" key="3">
    <source>
        <dbReference type="ARBA" id="ARBA00022517"/>
    </source>
</evidence>
<protein>
    <recommendedName>
        <fullName evidence="2 8">GTPase Der</fullName>
    </recommendedName>
    <alternativeName>
        <fullName evidence="7 8">GTP-binding protein EngA</fullName>
    </alternativeName>
</protein>
<dbReference type="Pfam" id="PF14714">
    <property type="entry name" value="KH_dom-like"/>
    <property type="match status" value="1"/>
</dbReference>
<evidence type="ECO:0000256" key="7">
    <source>
        <dbReference type="ARBA" id="ARBA00032345"/>
    </source>
</evidence>
<dbReference type="NCBIfam" id="TIGR03594">
    <property type="entry name" value="GTPase_EngA"/>
    <property type="match status" value="1"/>
</dbReference>
<feature type="binding site" evidence="8">
    <location>
        <begin position="232"/>
        <end position="236"/>
    </location>
    <ligand>
        <name>GTP</name>
        <dbReference type="ChEBI" id="CHEBI:37565"/>
        <label>2</label>
    </ligand>
</feature>
<keyword evidence="6 8" id="KW-0342">GTP-binding</keyword>
<feature type="binding site" evidence="8">
    <location>
        <begin position="57"/>
        <end position="61"/>
    </location>
    <ligand>
        <name>GTP</name>
        <dbReference type="ChEBI" id="CHEBI:37565"/>
        <label>1</label>
    </ligand>
</feature>
<gene>
    <name evidence="8" type="primary">der</name>
    <name evidence="12" type="ORF">M2350_001717</name>
</gene>
<dbReference type="RefSeq" id="WP_259095593.1">
    <property type="nucleotide sequence ID" value="NZ_CP130454.1"/>
</dbReference>
<dbReference type="Proteomes" id="UP001204798">
    <property type="component" value="Unassembled WGS sequence"/>
</dbReference>
<dbReference type="Gene3D" id="3.40.50.300">
    <property type="entry name" value="P-loop containing nucleotide triphosphate hydrolases"/>
    <property type="match status" value="2"/>
</dbReference>
<evidence type="ECO:0000256" key="2">
    <source>
        <dbReference type="ARBA" id="ARBA00020953"/>
    </source>
</evidence>
<dbReference type="PRINTS" id="PR00326">
    <property type="entry name" value="GTP1OBG"/>
</dbReference>
<dbReference type="CDD" id="cd01894">
    <property type="entry name" value="EngA1"/>
    <property type="match status" value="1"/>
</dbReference>
<feature type="domain" description="EngA-type G" evidence="11">
    <location>
        <begin position="4"/>
        <end position="166"/>
    </location>
</feature>
<evidence type="ECO:0000256" key="1">
    <source>
        <dbReference type="ARBA" id="ARBA00008279"/>
    </source>
</evidence>
<proteinExistence type="inferred from homology"/>
<keyword evidence="13" id="KW-1185">Reference proteome</keyword>
<dbReference type="PIRSF" id="PIRSF006485">
    <property type="entry name" value="GTP-binding_EngA"/>
    <property type="match status" value="1"/>
</dbReference>
<feature type="binding site" evidence="8">
    <location>
        <begin position="297"/>
        <end position="300"/>
    </location>
    <ligand>
        <name>GTP</name>
        <dbReference type="ChEBI" id="CHEBI:37565"/>
        <label>2</label>
    </ligand>
</feature>
<feature type="binding site" evidence="8">
    <location>
        <begin position="10"/>
        <end position="17"/>
    </location>
    <ligand>
        <name>GTP</name>
        <dbReference type="ChEBI" id="CHEBI:37565"/>
        <label>1</label>
    </ligand>
</feature>
<evidence type="ECO:0000256" key="4">
    <source>
        <dbReference type="ARBA" id="ARBA00022737"/>
    </source>
</evidence>
<dbReference type="PROSITE" id="PS51712">
    <property type="entry name" value="G_ENGA"/>
    <property type="match status" value="2"/>
</dbReference>
<dbReference type="InterPro" id="IPR031166">
    <property type="entry name" value="G_ENGA"/>
</dbReference>
<dbReference type="EMBL" id="JANUCP010000003">
    <property type="protein sequence ID" value="MCS3919304.1"/>
    <property type="molecule type" value="Genomic_DNA"/>
</dbReference>
<keyword evidence="3 8" id="KW-0690">Ribosome biogenesis</keyword>
<comment type="subunit">
    <text evidence="8">Associates with the 50S ribosomal subunit.</text>
</comment>
<keyword evidence="4 10" id="KW-0677">Repeat</keyword>
<dbReference type="NCBIfam" id="TIGR00231">
    <property type="entry name" value="small_GTP"/>
    <property type="match status" value="2"/>
</dbReference>
<evidence type="ECO:0000256" key="10">
    <source>
        <dbReference type="RuleBase" id="RU004481"/>
    </source>
</evidence>
<dbReference type="SUPFAM" id="SSF52540">
    <property type="entry name" value="P-loop containing nucleoside triphosphate hydrolases"/>
    <property type="match status" value="2"/>
</dbReference>
<dbReference type="CDD" id="cd01895">
    <property type="entry name" value="EngA2"/>
    <property type="match status" value="1"/>
</dbReference>
<evidence type="ECO:0000313" key="12">
    <source>
        <dbReference type="EMBL" id="MCS3919304.1"/>
    </source>
</evidence>
<comment type="function">
    <text evidence="8 10">GTPase that plays an essential role in the late steps of ribosome biogenesis.</text>
</comment>
<dbReference type="PANTHER" id="PTHR43834">
    <property type="entry name" value="GTPASE DER"/>
    <property type="match status" value="1"/>
</dbReference>
<evidence type="ECO:0000256" key="5">
    <source>
        <dbReference type="ARBA" id="ARBA00022741"/>
    </source>
</evidence>
<keyword evidence="5 8" id="KW-0547">Nucleotide-binding</keyword>
<dbReference type="InterPro" id="IPR032859">
    <property type="entry name" value="KH_dom-like"/>
</dbReference>
<comment type="similarity">
    <text evidence="1 8 9 10">Belongs to the TRAFAC class TrmE-Era-EngA-EngB-Septin-like GTPase superfamily. EngA (Der) GTPase family.</text>
</comment>
<evidence type="ECO:0000259" key="11">
    <source>
        <dbReference type="PROSITE" id="PS51712"/>
    </source>
</evidence>
<evidence type="ECO:0000256" key="8">
    <source>
        <dbReference type="HAMAP-Rule" id="MF_00195"/>
    </source>
</evidence>
<sequence length="462" mass="51993">MPKPVVAIVGKPNVGKSALFNRLVGRRVSIVDETPGVTRDRVMAEVDLLGRKVILFDTGGIDPTLEDELMARVVDQVKIALDEADVIVFMVDGREEPTVTDLEIADMLRKSGKPIVFVANKIDEPSTPMAEFWELRLGAPLPISALHGRNVDKLKAAIVDELPPPTPDEFLPTDWEDAIKVAIVGRPNVGKSSLLNAILGEERVIVSPIPGTTRDAIDTPFEWQGRKFVLIDTAGIRRKSQIRAPLEYYAMVRAFGAIDRSDVVVLVIDGVEGVTRQDARISGYAHEQGKPTVIVVSKWDLVRGKLEEEAVSPSQLKRREKLLQSDFANFLKQELWFLHYAPVLYTSAVKRWNVEAVLEQVVYCYEQSRKRITTGVLNRSLRQIVGEHPPPSDGKRQLKIYYATQPEVAPPTFVLFVNDPDLVEDSYLRFLEKRLRALFQWDGTPFRWIVRSSHERKGEDES</sequence>
<feature type="binding site" evidence="8">
    <location>
        <begin position="120"/>
        <end position="123"/>
    </location>
    <ligand>
        <name>GTP</name>
        <dbReference type="ChEBI" id="CHEBI:37565"/>
        <label>1</label>
    </ligand>
</feature>
<accession>A0ABT2EMX2</accession>
<comment type="caution">
    <text evidence="12">The sequence shown here is derived from an EMBL/GenBank/DDBJ whole genome shotgun (WGS) entry which is preliminary data.</text>
</comment>
<organism evidence="12 13">
    <name type="scientific">Candidatus Fervidibacter sacchari</name>
    <dbReference type="NCBI Taxonomy" id="1448929"/>
    <lineage>
        <taxon>Bacteria</taxon>
        <taxon>Candidatus Fervidibacterota</taxon>
        <taxon>Candidatus Fervidibacter</taxon>
    </lineage>
</organism>
<dbReference type="Gene3D" id="3.30.300.20">
    <property type="match status" value="1"/>
</dbReference>
<evidence type="ECO:0000256" key="6">
    <source>
        <dbReference type="ARBA" id="ARBA00023134"/>
    </source>
</evidence>
<feature type="binding site" evidence="8">
    <location>
        <begin position="185"/>
        <end position="192"/>
    </location>
    <ligand>
        <name>GTP</name>
        <dbReference type="ChEBI" id="CHEBI:37565"/>
        <label>2</label>
    </ligand>
</feature>
<dbReference type="InterPro" id="IPR027417">
    <property type="entry name" value="P-loop_NTPase"/>
</dbReference>
<evidence type="ECO:0000256" key="9">
    <source>
        <dbReference type="PROSITE-ProRule" id="PRU01049"/>
    </source>
</evidence>
<dbReference type="Pfam" id="PF01926">
    <property type="entry name" value="MMR_HSR1"/>
    <property type="match status" value="2"/>
</dbReference>
<dbReference type="InterPro" id="IPR006073">
    <property type="entry name" value="GTP-bd"/>
</dbReference>
<dbReference type="InterPro" id="IPR015946">
    <property type="entry name" value="KH_dom-like_a/b"/>
</dbReference>
<reference evidence="12 13" key="1">
    <citation type="submission" date="2022-08" db="EMBL/GenBank/DDBJ databases">
        <title>Bacterial and archaeal communities from various locations to study Microbial Dark Matter (Phase II).</title>
        <authorList>
            <person name="Stepanauskas R."/>
        </authorList>
    </citation>
    <scope>NUCLEOTIDE SEQUENCE [LARGE SCALE GENOMIC DNA]</scope>
    <source>
        <strain evidence="12 13">PD1</strain>
    </source>
</reference>
<name>A0ABT2EMX2_9BACT</name>
<dbReference type="InterPro" id="IPR005225">
    <property type="entry name" value="Small_GTP-bd"/>
</dbReference>